<feature type="compositionally biased region" description="Polar residues" evidence="1">
    <location>
        <begin position="1"/>
        <end position="11"/>
    </location>
</feature>
<dbReference type="Proteomes" id="UP000036681">
    <property type="component" value="Unplaced"/>
</dbReference>
<reference evidence="3" key="1">
    <citation type="submission" date="2017-02" db="UniProtKB">
        <authorList>
            <consortium name="WormBaseParasite"/>
        </authorList>
    </citation>
    <scope>IDENTIFICATION</scope>
</reference>
<keyword evidence="2" id="KW-1185">Reference proteome</keyword>
<dbReference type="WBParaSite" id="ALUE_0000646601-mRNA-1">
    <property type="protein sequence ID" value="ALUE_0000646601-mRNA-1"/>
    <property type="gene ID" value="ALUE_0000646601"/>
</dbReference>
<organism evidence="2 3">
    <name type="scientific">Ascaris lumbricoides</name>
    <name type="common">Giant roundworm</name>
    <dbReference type="NCBI Taxonomy" id="6252"/>
    <lineage>
        <taxon>Eukaryota</taxon>
        <taxon>Metazoa</taxon>
        <taxon>Ecdysozoa</taxon>
        <taxon>Nematoda</taxon>
        <taxon>Chromadorea</taxon>
        <taxon>Rhabditida</taxon>
        <taxon>Spirurina</taxon>
        <taxon>Ascaridomorpha</taxon>
        <taxon>Ascaridoidea</taxon>
        <taxon>Ascarididae</taxon>
        <taxon>Ascaris</taxon>
    </lineage>
</organism>
<accession>A0A0M3HUJ1</accession>
<proteinExistence type="predicted"/>
<evidence type="ECO:0000256" key="1">
    <source>
        <dbReference type="SAM" id="MobiDB-lite"/>
    </source>
</evidence>
<evidence type="ECO:0000313" key="3">
    <source>
        <dbReference type="WBParaSite" id="ALUE_0000646601-mRNA-1"/>
    </source>
</evidence>
<evidence type="ECO:0000313" key="2">
    <source>
        <dbReference type="Proteomes" id="UP000036681"/>
    </source>
</evidence>
<sequence>RGSTSPKTQDFVSGCISGQHGPRAPYQPRRVIRLVADGSGPNDAFTDPEQGDSIATREALGSISEISALISFEACILNEQWDFYSVNIKDGIFLISVSRPRQARPFFLPP</sequence>
<protein>
    <submittedName>
        <fullName evidence="3">Cadherin domain-containing protein</fullName>
    </submittedName>
</protein>
<name>A0A0M3HUJ1_ASCLU</name>
<dbReference type="AlphaFoldDB" id="A0A0M3HUJ1"/>
<feature type="region of interest" description="Disordered" evidence="1">
    <location>
        <begin position="1"/>
        <end position="23"/>
    </location>
</feature>